<dbReference type="InterPro" id="IPR029021">
    <property type="entry name" value="Prot-tyrosine_phosphatase-like"/>
</dbReference>
<evidence type="ECO:0000256" key="1">
    <source>
        <dbReference type="SAM" id="Phobius"/>
    </source>
</evidence>
<dbReference type="EMBL" id="NEDP02003723">
    <property type="protein sequence ID" value="OWF48095.1"/>
    <property type="molecule type" value="Genomic_DNA"/>
</dbReference>
<dbReference type="GO" id="GO:0004721">
    <property type="term" value="F:phosphoprotein phosphatase activity"/>
    <property type="evidence" value="ECO:0007669"/>
    <property type="project" value="InterPro"/>
</dbReference>
<dbReference type="PANTHER" id="PTHR31126">
    <property type="entry name" value="TYROSINE-PROTEIN PHOSPHATASE"/>
    <property type="match status" value="1"/>
</dbReference>
<keyword evidence="3" id="KW-1185">Reference proteome</keyword>
<gene>
    <name evidence="2" type="ORF">KP79_PYT16619</name>
</gene>
<evidence type="ECO:0000313" key="2">
    <source>
        <dbReference type="EMBL" id="OWF48095.1"/>
    </source>
</evidence>
<accession>A0A210QH46</accession>
<dbReference type="OrthoDB" id="9988524at2759"/>
<reference evidence="2 3" key="1">
    <citation type="journal article" date="2017" name="Nat. Ecol. Evol.">
        <title>Scallop genome provides insights into evolution of bilaterian karyotype and development.</title>
        <authorList>
            <person name="Wang S."/>
            <person name="Zhang J."/>
            <person name="Jiao W."/>
            <person name="Li J."/>
            <person name="Xun X."/>
            <person name="Sun Y."/>
            <person name="Guo X."/>
            <person name="Huan P."/>
            <person name="Dong B."/>
            <person name="Zhang L."/>
            <person name="Hu X."/>
            <person name="Sun X."/>
            <person name="Wang J."/>
            <person name="Zhao C."/>
            <person name="Wang Y."/>
            <person name="Wang D."/>
            <person name="Huang X."/>
            <person name="Wang R."/>
            <person name="Lv J."/>
            <person name="Li Y."/>
            <person name="Zhang Z."/>
            <person name="Liu B."/>
            <person name="Lu W."/>
            <person name="Hui Y."/>
            <person name="Liang J."/>
            <person name="Zhou Z."/>
            <person name="Hou R."/>
            <person name="Li X."/>
            <person name="Liu Y."/>
            <person name="Li H."/>
            <person name="Ning X."/>
            <person name="Lin Y."/>
            <person name="Zhao L."/>
            <person name="Xing Q."/>
            <person name="Dou J."/>
            <person name="Li Y."/>
            <person name="Mao J."/>
            <person name="Guo H."/>
            <person name="Dou H."/>
            <person name="Li T."/>
            <person name="Mu C."/>
            <person name="Jiang W."/>
            <person name="Fu Q."/>
            <person name="Fu X."/>
            <person name="Miao Y."/>
            <person name="Liu J."/>
            <person name="Yu Q."/>
            <person name="Li R."/>
            <person name="Liao H."/>
            <person name="Li X."/>
            <person name="Kong Y."/>
            <person name="Jiang Z."/>
            <person name="Chourrout D."/>
            <person name="Li R."/>
            <person name="Bao Z."/>
        </authorList>
    </citation>
    <scope>NUCLEOTIDE SEQUENCE [LARGE SCALE GENOMIC DNA]</scope>
    <source>
        <strain evidence="2 3">PY_sf001</strain>
    </source>
</reference>
<dbReference type="PANTHER" id="PTHR31126:SF1">
    <property type="entry name" value="TYROSINE SPECIFIC PROTEIN PHOSPHATASES DOMAIN-CONTAINING PROTEIN"/>
    <property type="match status" value="1"/>
</dbReference>
<name>A0A210QH46_MIZYE</name>
<keyword evidence="1" id="KW-1133">Transmembrane helix</keyword>
<dbReference type="Pfam" id="PF13350">
    <property type="entry name" value="Y_phosphatase3"/>
    <property type="match status" value="2"/>
</dbReference>
<evidence type="ECO:0000313" key="3">
    <source>
        <dbReference type="Proteomes" id="UP000242188"/>
    </source>
</evidence>
<sequence length="334" mass="38111">MATATLSNGVTPTKYQKHSDFPGIQSLYNFRQVESKNGITTKKLLFRSSRPDLLHADEVDEFMGLGIKCIIDLRSHAEFSFVEGNKYLQTKGLYGTCVINLPKNRNYKPGEEVSCTEKDHNTGEEVSDATCHHYLIDFFQKAYIKNIVNRAPWYVKILSIFVFLFDVLFRTNFYYLVRLFGYFVLNPGGLASTYIDILELSQTSICAALKLLTKKENLPALINCAHGKDRTGITSALVLLLLGETTENVIQDYTQSEKALEPIKSRLHDEIVKRFNWDESFMYAKPETLETALNHIHHKYGSVENYLESIGFGRSEQQLLRENLGYSPDSITFN</sequence>
<feature type="transmembrane region" description="Helical" evidence="1">
    <location>
        <begin position="151"/>
        <end position="169"/>
    </location>
</feature>
<keyword evidence="1" id="KW-0472">Membrane</keyword>
<keyword evidence="1" id="KW-0812">Transmembrane</keyword>
<proteinExistence type="predicted"/>
<dbReference type="STRING" id="6573.A0A210QH46"/>
<organism evidence="2 3">
    <name type="scientific">Mizuhopecten yessoensis</name>
    <name type="common">Japanese scallop</name>
    <name type="synonym">Patinopecten yessoensis</name>
    <dbReference type="NCBI Taxonomy" id="6573"/>
    <lineage>
        <taxon>Eukaryota</taxon>
        <taxon>Metazoa</taxon>
        <taxon>Spiralia</taxon>
        <taxon>Lophotrochozoa</taxon>
        <taxon>Mollusca</taxon>
        <taxon>Bivalvia</taxon>
        <taxon>Autobranchia</taxon>
        <taxon>Pteriomorphia</taxon>
        <taxon>Pectinida</taxon>
        <taxon>Pectinoidea</taxon>
        <taxon>Pectinidae</taxon>
        <taxon>Mizuhopecten</taxon>
    </lineage>
</organism>
<comment type="caution">
    <text evidence="2">The sequence shown here is derived from an EMBL/GenBank/DDBJ whole genome shotgun (WGS) entry which is preliminary data.</text>
</comment>
<dbReference type="SUPFAM" id="SSF52799">
    <property type="entry name" value="(Phosphotyrosine protein) phosphatases II"/>
    <property type="match status" value="1"/>
</dbReference>
<dbReference type="Gene3D" id="3.90.190.10">
    <property type="entry name" value="Protein tyrosine phosphatase superfamily"/>
    <property type="match status" value="1"/>
</dbReference>
<dbReference type="InterPro" id="IPR026893">
    <property type="entry name" value="Tyr/Ser_Pase_IphP-type"/>
</dbReference>
<protein>
    <recommendedName>
        <fullName evidence="4">Tyrosine-protein phosphatase</fullName>
    </recommendedName>
</protein>
<dbReference type="Proteomes" id="UP000242188">
    <property type="component" value="Unassembled WGS sequence"/>
</dbReference>
<dbReference type="AlphaFoldDB" id="A0A210QH46"/>
<evidence type="ECO:0008006" key="4">
    <source>
        <dbReference type="Google" id="ProtNLM"/>
    </source>
</evidence>